<dbReference type="SUPFAM" id="SSF103473">
    <property type="entry name" value="MFS general substrate transporter"/>
    <property type="match status" value="1"/>
</dbReference>
<dbReference type="EMBL" id="SDAM02029647">
    <property type="protein sequence ID" value="KAH6755018.1"/>
    <property type="molecule type" value="Genomic_DNA"/>
</dbReference>
<dbReference type="Pfam" id="PF00854">
    <property type="entry name" value="PTR2"/>
    <property type="match status" value="1"/>
</dbReference>
<feature type="transmembrane region" description="Helical" evidence="8">
    <location>
        <begin position="37"/>
        <end position="58"/>
    </location>
</feature>
<comment type="similarity">
    <text evidence="2">Belongs to the major facilitator superfamily. Proton-dependent oligopeptide transporter (POT/PTR) (TC 2.A.17) family.</text>
</comment>
<sequence length="600" mass="66379">MESSDSAKTTQKKAEGRPKGGLITMPFIIANEAFEKIAAYGLMPNMILYLVGSYHFSVAGGTNALFIWSAISNFLPILGAFLSDSYFGRFLVISVATLVVLLGLIVLWLTAIIDAARPPPCDPRIGKCVKPNAGQYALLFAAFALLSIGAGGVRPCSLAFGADQYDNPENPNNQRVLQTFFNWYYASVGVSLMVALTIIVYIQNDFGWVIGFGVPVGLMLFSTVMFFLGSKLYVKVKSDKSLLTGLLQVLVAAWKKRHLQLPEEDSDHGFKYYRTKDSKLMVPSQKMRFLNKACIISNPEKELDADDSPSDPWKLCSVLQVEVLKSLIDLVPIWSTGIMIAVLISQHSFPVVQALTLDRRLAGNFKIPPGSFGIFSVITLTLWVALYDWAIVPLLAKYTKNPRGIGLRARIGIGLFISCFATATAALVERRRRAAALNQGLADYPKAQVDMSAMWLVPQHCLTGLSEALNAIAQIQLYYSQFPKSMASIAVALFALGLAVGNLVGSMIVSIVDTASQRGGRESWVSDNLNKGHYDYYYWVLTILSILNLIYFIFCSRFYKCFEKEKVWDMDEMEDNKNNAMIDMPKSKDDHSSNSTYLSA</sequence>
<proteinExistence type="inferred from homology"/>
<feature type="transmembrane region" description="Helical" evidence="8">
    <location>
        <begin position="407"/>
        <end position="428"/>
    </location>
</feature>
<evidence type="ECO:0000313" key="10">
    <source>
        <dbReference type="Proteomes" id="UP001190926"/>
    </source>
</evidence>
<feature type="transmembrane region" description="Helical" evidence="8">
    <location>
        <begin position="208"/>
        <end position="228"/>
    </location>
</feature>
<organism evidence="9 10">
    <name type="scientific">Perilla frutescens var. hirtella</name>
    <name type="common">Perilla citriodora</name>
    <name type="synonym">Perilla setoyensis</name>
    <dbReference type="NCBI Taxonomy" id="608512"/>
    <lineage>
        <taxon>Eukaryota</taxon>
        <taxon>Viridiplantae</taxon>
        <taxon>Streptophyta</taxon>
        <taxon>Embryophyta</taxon>
        <taxon>Tracheophyta</taxon>
        <taxon>Spermatophyta</taxon>
        <taxon>Magnoliopsida</taxon>
        <taxon>eudicotyledons</taxon>
        <taxon>Gunneridae</taxon>
        <taxon>Pentapetalae</taxon>
        <taxon>asterids</taxon>
        <taxon>lamiids</taxon>
        <taxon>Lamiales</taxon>
        <taxon>Lamiaceae</taxon>
        <taxon>Nepetoideae</taxon>
        <taxon>Elsholtzieae</taxon>
        <taxon>Perilla</taxon>
    </lineage>
</organism>
<dbReference type="CDD" id="cd17416">
    <property type="entry name" value="MFS_NPF1_2"/>
    <property type="match status" value="1"/>
</dbReference>
<evidence type="ECO:0000256" key="4">
    <source>
        <dbReference type="ARBA" id="ARBA00022989"/>
    </source>
</evidence>
<evidence type="ECO:0000256" key="7">
    <source>
        <dbReference type="SAM" id="MobiDB-lite"/>
    </source>
</evidence>
<feature type="transmembrane region" description="Helical" evidence="8">
    <location>
        <begin position="90"/>
        <end position="113"/>
    </location>
</feature>
<feature type="transmembrane region" description="Helical" evidence="8">
    <location>
        <begin position="183"/>
        <end position="202"/>
    </location>
</feature>
<evidence type="ECO:0000256" key="3">
    <source>
        <dbReference type="ARBA" id="ARBA00022692"/>
    </source>
</evidence>
<evidence type="ECO:0000256" key="1">
    <source>
        <dbReference type="ARBA" id="ARBA00004141"/>
    </source>
</evidence>
<evidence type="ECO:0000256" key="6">
    <source>
        <dbReference type="ARBA" id="ARBA00044504"/>
    </source>
</evidence>
<reference evidence="9 10" key="1">
    <citation type="journal article" date="2021" name="Nat. Commun.">
        <title>Incipient diploidization of the medicinal plant Perilla within 10,000 years.</title>
        <authorList>
            <person name="Zhang Y."/>
            <person name="Shen Q."/>
            <person name="Leng L."/>
            <person name="Zhang D."/>
            <person name="Chen S."/>
            <person name="Shi Y."/>
            <person name="Ning Z."/>
            <person name="Chen S."/>
        </authorList>
    </citation>
    <scope>NUCLEOTIDE SEQUENCE [LARGE SCALE GENOMIC DNA]</scope>
    <source>
        <strain evidence="10">cv. PC099</strain>
    </source>
</reference>
<gene>
    <name evidence="9" type="ORF">C2S53_018799</name>
</gene>
<keyword evidence="4 8" id="KW-1133">Transmembrane helix</keyword>
<dbReference type="Proteomes" id="UP001190926">
    <property type="component" value="Unassembled WGS sequence"/>
</dbReference>
<dbReference type="GO" id="GO:0016020">
    <property type="term" value="C:membrane"/>
    <property type="evidence" value="ECO:0007669"/>
    <property type="project" value="UniProtKB-SubCell"/>
</dbReference>
<dbReference type="GO" id="GO:0022857">
    <property type="term" value="F:transmembrane transporter activity"/>
    <property type="evidence" value="ECO:0007669"/>
    <property type="project" value="InterPro"/>
</dbReference>
<protein>
    <submittedName>
        <fullName evidence="9">Major facilitator superfamily protein</fullName>
    </submittedName>
</protein>
<feature type="transmembrane region" description="Helical" evidence="8">
    <location>
        <begin position="64"/>
        <end position="83"/>
    </location>
</feature>
<evidence type="ECO:0000256" key="2">
    <source>
        <dbReference type="ARBA" id="ARBA00005982"/>
    </source>
</evidence>
<feature type="transmembrane region" description="Helical" evidence="8">
    <location>
        <begin position="536"/>
        <end position="554"/>
    </location>
</feature>
<keyword evidence="5 8" id="KW-0472">Membrane</keyword>
<dbReference type="GO" id="GO:0006857">
    <property type="term" value="P:oligopeptide transport"/>
    <property type="evidence" value="ECO:0007669"/>
    <property type="project" value="InterPro"/>
</dbReference>
<name>A0AAD4ILI4_PERFH</name>
<dbReference type="InterPro" id="IPR000109">
    <property type="entry name" value="POT_fam"/>
</dbReference>
<feature type="transmembrane region" description="Helical" evidence="8">
    <location>
        <begin position="133"/>
        <end position="153"/>
    </location>
</feature>
<accession>A0AAD4ILI4</accession>
<dbReference type="InterPro" id="IPR036259">
    <property type="entry name" value="MFS_trans_sf"/>
</dbReference>
<keyword evidence="3 8" id="KW-0812">Transmembrane</keyword>
<feature type="transmembrane region" description="Helical" evidence="8">
    <location>
        <begin position="367"/>
        <end position="387"/>
    </location>
</feature>
<comment type="subcellular location">
    <subcellularLocation>
        <location evidence="1">Membrane</location>
        <topology evidence="1">Multi-pass membrane protein</topology>
    </subcellularLocation>
</comment>
<feature type="region of interest" description="Disordered" evidence="7">
    <location>
        <begin position="580"/>
        <end position="600"/>
    </location>
</feature>
<comment type="caution">
    <text evidence="9">The sequence shown here is derived from an EMBL/GenBank/DDBJ whole genome shotgun (WGS) entry which is preliminary data.</text>
</comment>
<evidence type="ECO:0000313" key="9">
    <source>
        <dbReference type="EMBL" id="KAH6755018.1"/>
    </source>
</evidence>
<feature type="transmembrane region" description="Helical" evidence="8">
    <location>
        <begin position="489"/>
        <end position="512"/>
    </location>
</feature>
<evidence type="ECO:0000256" key="8">
    <source>
        <dbReference type="SAM" id="Phobius"/>
    </source>
</evidence>
<dbReference type="InterPro" id="IPR018456">
    <property type="entry name" value="PTR2_symporter_CS"/>
</dbReference>
<dbReference type="AlphaFoldDB" id="A0AAD4ILI4"/>
<comment type="similarity">
    <text evidence="6">Belongs to the major facilitator superfamily. Phosphate:H(+) symporter (TC 2.A.1.9) family.</text>
</comment>
<dbReference type="Gene3D" id="1.20.1250.20">
    <property type="entry name" value="MFS general substrate transporter like domains"/>
    <property type="match status" value="1"/>
</dbReference>
<dbReference type="PANTHER" id="PTHR11654">
    <property type="entry name" value="OLIGOPEPTIDE TRANSPORTER-RELATED"/>
    <property type="match status" value="1"/>
</dbReference>
<evidence type="ECO:0000256" key="5">
    <source>
        <dbReference type="ARBA" id="ARBA00023136"/>
    </source>
</evidence>
<dbReference type="PROSITE" id="PS01022">
    <property type="entry name" value="PTR2_1"/>
    <property type="match status" value="1"/>
</dbReference>
<keyword evidence="10" id="KW-1185">Reference proteome</keyword>